<proteinExistence type="predicted"/>
<keyword evidence="2" id="KW-0812">Transmembrane</keyword>
<gene>
    <name evidence="3" type="ORF">HDK90DRAFT_507628</name>
</gene>
<feature type="compositionally biased region" description="Basic and acidic residues" evidence="1">
    <location>
        <begin position="244"/>
        <end position="259"/>
    </location>
</feature>
<name>A0ABR1YYQ9_9PEZI</name>
<comment type="caution">
    <text evidence="3">The sequence shown here is derived from an EMBL/GenBank/DDBJ whole genome shotgun (WGS) entry which is preliminary data.</text>
</comment>
<evidence type="ECO:0000313" key="4">
    <source>
        <dbReference type="Proteomes" id="UP001492380"/>
    </source>
</evidence>
<dbReference type="Proteomes" id="UP001492380">
    <property type="component" value="Unassembled WGS sequence"/>
</dbReference>
<protein>
    <submittedName>
        <fullName evidence="3">Uncharacterized protein</fullName>
    </submittedName>
</protein>
<feature type="transmembrane region" description="Helical" evidence="2">
    <location>
        <begin position="52"/>
        <end position="72"/>
    </location>
</feature>
<evidence type="ECO:0000256" key="1">
    <source>
        <dbReference type="SAM" id="MobiDB-lite"/>
    </source>
</evidence>
<feature type="region of interest" description="Disordered" evidence="1">
    <location>
        <begin position="244"/>
        <end position="264"/>
    </location>
</feature>
<organism evidence="3 4">
    <name type="scientific">Phyllosticta capitalensis</name>
    <dbReference type="NCBI Taxonomy" id="121624"/>
    <lineage>
        <taxon>Eukaryota</taxon>
        <taxon>Fungi</taxon>
        <taxon>Dikarya</taxon>
        <taxon>Ascomycota</taxon>
        <taxon>Pezizomycotina</taxon>
        <taxon>Dothideomycetes</taxon>
        <taxon>Dothideomycetes incertae sedis</taxon>
        <taxon>Botryosphaeriales</taxon>
        <taxon>Phyllostictaceae</taxon>
        <taxon>Phyllosticta</taxon>
    </lineage>
</organism>
<keyword evidence="4" id="KW-1185">Reference proteome</keyword>
<keyword evidence="2" id="KW-0472">Membrane</keyword>
<evidence type="ECO:0000256" key="2">
    <source>
        <dbReference type="SAM" id="Phobius"/>
    </source>
</evidence>
<keyword evidence="2" id="KW-1133">Transmembrane helix</keyword>
<reference evidence="3 4" key="1">
    <citation type="submission" date="2024-04" db="EMBL/GenBank/DDBJ databases">
        <title>Phyllosticta paracitricarpa is synonymous to the EU quarantine fungus P. citricarpa based on phylogenomic analyses.</title>
        <authorList>
            <consortium name="Lawrence Berkeley National Laboratory"/>
            <person name="Van Ingen-Buijs V.A."/>
            <person name="Van Westerhoven A.C."/>
            <person name="Haridas S."/>
            <person name="Skiadas P."/>
            <person name="Martin F."/>
            <person name="Groenewald J.Z."/>
            <person name="Crous P.W."/>
            <person name="Seidl M.F."/>
        </authorList>
    </citation>
    <scope>NUCLEOTIDE SEQUENCE [LARGE SCALE GENOMIC DNA]</scope>
    <source>
        <strain evidence="3 4">CBS 123374</strain>
    </source>
</reference>
<accession>A0ABR1YYQ9</accession>
<dbReference type="EMBL" id="JBBWRZ010000002">
    <property type="protein sequence ID" value="KAK8243844.1"/>
    <property type="molecule type" value="Genomic_DNA"/>
</dbReference>
<evidence type="ECO:0000313" key="3">
    <source>
        <dbReference type="EMBL" id="KAK8243844.1"/>
    </source>
</evidence>
<sequence>MDFFKTSLFRSEHRVSTGPLYLLLMAYSFKPPSIPAAQLRLVPPWLQSPRPAVLLLVVLVLLIFVLPALTHFSRRTFTVAKILWKRPDPAPLGLADLVLLPGKGYTDRCFCPRRTGPWTPGRRILKKHTDVCVNRKPKTVSFPADAALVDVRIPAWTPTPKSPWKPGRSILYDAKSRGRPVKSVSFDPVPKIREIPARKRVHFDPEVHVKIIDNIMMDWNLYPKWQNEVMRELVSGHARRELRDIGQRDSDGDMEMDHAPRKKVRWDPNVQVKIVDKYRGRDE</sequence>